<keyword evidence="5" id="KW-1003">Cell membrane</keyword>
<dbReference type="GO" id="GO:0048038">
    <property type="term" value="F:quinone binding"/>
    <property type="evidence" value="ECO:0007669"/>
    <property type="project" value="UniProtKB-KW"/>
</dbReference>
<keyword evidence="3 5" id="KW-1133">Transmembrane helix</keyword>
<keyword evidence="4 5" id="KW-0472">Membrane</keyword>
<feature type="transmembrane region" description="Helical" evidence="5">
    <location>
        <begin position="202"/>
        <end position="226"/>
    </location>
</feature>
<accession>A0A1F6GGP2</accession>
<keyword evidence="5" id="KW-0874">Quinone</keyword>
<dbReference type="GO" id="GO:0008137">
    <property type="term" value="F:NADH dehydrogenase (ubiquinone) activity"/>
    <property type="evidence" value="ECO:0007669"/>
    <property type="project" value="InterPro"/>
</dbReference>
<feature type="transmembrane region" description="Helical" evidence="5">
    <location>
        <begin position="128"/>
        <end position="147"/>
    </location>
</feature>
<comment type="caution">
    <text evidence="8">The sequence shown here is derived from an EMBL/GenBank/DDBJ whole genome shotgun (WGS) entry which is preliminary data.</text>
</comment>
<dbReference type="InterPro" id="IPR010096">
    <property type="entry name" value="NADH-Q_OxRdtase_suN/2"/>
</dbReference>
<dbReference type="Pfam" id="PF00361">
    <property type="entry name" value="Proton_antipo_M"/>
    <property type="match status" value="1"/>
</dbReference>
<dbReference type="PANTHER" id="PTHR22773">
    <property type="entry name" value="NADH DEHYDROGENASE"/>
    <property type="match status" value="1"/>
</dbReference>
<evidence type="ECO:0000259" key="7">
    <source>
        <dbReference type="Pfam" id="PF00361"/>
    </source>
</evidence>
<dbReference type="EMBL" id="MFNE01000001">
    <property type="protein sequence ID" value="OGG97273.1"/>
    <property type="molecule type" value="Genomic_DNA"/>
</dbReference>
<evidence type="ECO:0000256" key="1">
    <source>
        <dbReference type="ARBA" id="ARBA00004127"/>
    </source>
</evidence>
<keyword evidence="5" id="KW-0520">NAD</keyword>
<reference evidence="8 9" key="1">
    <citation type="journal article" date="2016" name="Nat. Commun.">
        <title>Thousands of microbial genomes shed light on interconnected biogeochemical processes in an aquifer system.</title>
        <authorList>
            <person name="Anantharaman K."/>
            <person name="Brown C.T."/>
            <person name="Hug L.A."/>
            <person name="Sharon I."/>
            <person name="Castelle C.J."/>
            <person name="Probst A.J."/>
            <person name="Thomas B.C."/>
            <person name="Singh A."/>
            <person name="Wilkins M.J."/>
            <person name="Karaoz U."/>
            <person name="Brodie E.L."/>
            <person name="Williams K.H."/>
            <person name="Hubbard S.S."/>
            <person name="Banfield J.F."/>
        </authorList>
    </citation>
    <scope>NUCLEOTIDE SEQUENCE [LARGE SCALE GENOMIC DNA]</scope>
</reference>
<comment type="subcellular location">
    <subcellularLocation>
        <location evidence="5">Cell membrane</location>
        <topology evidence="5">Multi-pass membrane protein</topology>
    </subcellularLocation>
    <subcellularLocation>
        <location evidence="1">Endomembrane system</location>
        <topology evidence="1">Multi-pass membrane protein</topology>
    </subcellularLocation>
    <subcellularLocation>
        <location evidence="6">Membrane</location>
        <topology evidence="6">Multi-pass membrane protein</topology>
    </subcellularLocation>
</comment>
<dbReference type="GO" id="GO:0012505">
    <property type="term" value="C:endomembrane system"/>
    <property type="evidence" value="ECO:0007669"/>
    <property type="project" value="UniProtKB-SubCell"/>
</dbReference>
<gene>
    <name evidence="5" type="primary">nuoN</name>
    <name evidence="8" type="ORF">A2527_10590</name>
</gene>
<feature type="domain" description="NADH:quinone oxidoreductase/Mrp antiporter transmembrane" evidence="7">
    <location>
        <begin position="122"/>
        <end position="414"/>
    </location>
</feature>
<dbReference type="HAMAP" id="MF_00445">
    <property type="entry name" value="NDH1_NuoN_1"/>
    <property type="match status" value="1"/>
</dbReference>
<feature type="transmembrane region" description="Helical" evidence="5">
    <location>
        <begin position="365"/>
        <end position="388"/>
    </location>
</feature>
<feature type="transmembrane region" description="Helical" evidence="5">
    <location>
        <begin position="297"/>
        <end position="318"/>
    </location>
</feature>
<evidence type="ECO:0000313" key="8">
    <source>
        <dbReference type="EMBL" id="OGG97273.1"/>
    </source>
</evidence>
<dbReference type="STRING" id="1817772.A2527_10590"/>
<feature type="transmembrane region" description="Helical" evidence="5">
    <location>
        <begin position="6"/>
        <end position="26"/>
    </location>
</feature>
<comment type="catalytic activity">
    <reaction evidence="5">
        <text>a quinone + NADH + 5 H(+)(in) = a quinol + NAD(+) + 4 H(+)(out)</text>
        <dbReference type="Rhea" id="RHEA:57888"/>
        <dbReference type="ChEBI" id="CHEBI:15378"/>
        <dbReference type="ChEBI" id="CHEBI:24646"/>
        <dbReference type="ChEBI" id="CHEBI:57540"/>
        <dbReference type="ChEBI" id="CHEBI:57945"/>
        <dbReference type="ChEBI" id="CHEBI:132124"/>
    </reaction>
</comment>
<evidence type="ECO:0000256" key="5">
    <source>
        <dbReference type="HAMAP-Rule" id="MF_00445"/>
    </source>
</evidence>
<evidence type="ECO:0000313" key="9">
    <source>
        <dbReference type="Proteomes" id="UP000178449"/>
    </source>
</evidence>
<dbReference type="NCBIfam" id="TIGR01770">
    <property type="entry name" value="NDH_I_N"/>
    <property type="match status" value="1"/>
</dbReference>
<keyword evidence="5" id="KW-1278">Translocase</keyword>
<dbReference type="GO" id="GO:0042773">
    <property type="term" value="P:ATP synthesis coupled electron transport"/>
    <property type="evidence" value="ECO:0007669"/>
    <property type="project" value="InterPro"/>
</dbReference>
<dbReference type="GO" id="GO:0005886">
    <property type="term" value="C:plasma membrane"/>
    <property type="evidence" value="ECO:0007669"/>
    <property type="project" value="UniProtKB-SubCell"/>
</dbReference>
<keyword evidence="2 5" id="KW-0812">Transmembrane</keyword>
<feature type="transmembrane region" description="Helical" evidence="5">
    <location>
        <begin position="271"/>
        <end position="290"/>
    </location>
</feature>
<organism evidence="8 9">
    <name type="scientific">Candidatus Lambdaproteobacteria bacterium RIFOXYD2_FULL_50_16</name>
    <dbReference type="NCBI Taxonomy" id="1817772"/>
    <lineage>
        <taxon>Bacteria</taxon>
        <taxon>Pseudomonadati</taxon>
        <taxon>Pseudomonadota</taxon>
        <taxon>Candidatus Lambdaproteobacteria</taxon>
    </lineage>
</organism>
<evidence type="ECO:0000256" key="4">
    <source>
        <dbReference type="ARBA" id="ARBA00023136"/>
    </source>
</evidence>
<feature type="transmembrane region" description="Helical" evidence="5">
    <location>
        <begin position="105"/>
        <end position="122"/>
    </location>
</feature>
<dbReference type="Proteomes" id="UP000178449">
    <property type="component" value="Unassembled WGS sequence"/>
</dbReference>
<dbReference type="EC" id="7.1.1.-" evidence="5"/>
<evidence type="ECO:0000256" key="3">
    <source>
        <dbReference type="ARBA" id="ARBA00022989"/>
    </source>
</evidence>
<feature type="transmembrane region" description="Helical" evidence="5">
    <location>
        <begin position="159"/>
        <end position="182"/>
    </location>
</feature>
<comment type="subunit">
    <text evidence="5">NDH-1 is composed of 14 different subunits. Subunits NuoA, H, J, K, L, M, N constitute the membrane sector of the complex.</text>
</comment>
<comment type="similarity">
    <text evidence="5">Belongs to the complex I subunit 2 family.</text>
</comment>
<name>A0A1F6GGP2_9PROT</name>
<proteinExistence type="inferred from homology"/>
<dbReference type="GO" id="GO:0050136">
    <property type="term" value="F:NADH dehydrogenase (quinone) (non-electrogenic) activity"/>
    <property type="evidence" value="ECO:0007669"/>
    <property type="project" value="UniProtKB-UniRule"/>
</dbReference>
<feature type="transmembrane region" description="Helical" evidence="5">
    <location>
        <begin position="324"/>
        <end position="345"/>
    </location>
</feature>
<keyword evidence="5" id="KW-0830">Ubiquinone</keyword>
<keyword evidence="5" id="KW-0813">Transport</keyword>
<comment type="function">
    <text evidence="5">NDH-1 shuttles electrons from NADH, via FMN and iron-sulfur (Fe-S) centers, to quinones in the respiratory chain. The immediate electron acceptor for the enzyme in this species is believed to be ubiquinone. Couples the redox reaction to proton translocation (for every two electrons transferred, four hydrogen ions are translocated across the cytoplasmic membrane), and thus conserves the redox energy in a proton gradient.</text>
</comment>
<feature type="transmembrane region" description="Helical" evidence="5">
    <location>
        <begin position="442"/>
        <end position="462"/>
    </location>
</feature>
<feature type="transmembrane region" description="Helical" evidence="5">
    <location>
        <begin position="38"/>
        <end position="55"/>
    </location>
</feature>
<dbReference type="AlphaFoldDB" id="A0A1F6GGP2"/>
<feature type="transmembrane region" description="Helical" evidence="5">
    <location>
        <begin position="238"/>
        <end position="259"/>
    </location>
</feature>
<dbReference type="InterPro" id="IPR001750">
    <property type="entry name" value="ND/Mrp_TM"/>
</dbReference>
<evidence type="ECO:0000256" key="2">
    <source>
        <dbReference type="ARBA" id="ARBA00022692"/>
    </source>
</evidence>
<protein>
    <recommendedName>
        <fullName evidence="5">NADH-quinone oxidoreductase subunit N</fullName>
        <ecNumber evidence="5">7.1.1.-</ecNumber>
    </recommendedName>
    <alternativeName>
        <fullName evidence="5">NADH dehydrogenase I subunit N</fullName>
    </alternativeName>
    <alternativeName>
        <fullName evidence="5">NDH-1 subunit N</fullName>
    </alternativeName>
</protein>
<feature type="transmembrane region" description="Helical" evidence="5">
    <location>
        <begin position="75"/>
        <end position="93"/>
    </location>
</feature>
<feature type="transmembrane region" description="Helical" evidence="5">
    <location>
        <begin position="400"/>
        <end position="422"/>
    </location>
</feature>
<sequence length="475" mass="51926">MFNTLPHLAHLPAHLVLSLGLLFFFLGKTIPGIKKLPATAIFIAMLALAAALEASETGSHDLFFGMVQTDSFSRLYNQLYFIVSALVVVMLHFSDEMDRENDWENYGLLSCLILGMMFMTSASHLLMAVIAIEMVSIPSYLLVALNRKNPASKEASMKYILFGSFATGVMLYGMSFLFGMTGSLTFADIWNGLGSESVGTPIYYLAIGFTLAGMSFKVAAVPFHFWCPDAYQAAPTPITAFLSVAPKVAGLTLMMRFFADHLPVQGDSLTQMLSIVAIVTMVVGSFAALKQTDIKRLLAYSSIAHAGFLMMGVAVLNTDGRQAVFFYIPIYILMNLGAFMAIIYLAQDHDYKISAFNGAVKSNPLLVTAFAVCTLSLAGIPPFAGFVGKFYLFKVAMEKGLYPMILAAGISTVVSLYFYVSLLKVMIIDQEARTFSPLGSKVPVVFVSLCALPLVFLGLYWVPLVNWADKVRLFQ</sequence>
<evidence type="ECO:0000256" key="6">
    <source>
        <dbReference type="RuleBase" id="RU000320"/>
    </source>
</evidence>